<feature type="signal peptide" evidence="2">
    <location>
        <begin position="1"/>
        <end position="26"/>
    </location>
</feature>
<dbReference type="EMBL" id="JBFTWV010000204">
    <property type="protein sequence ID" value="KAL2783909.1"/>
    <property type="molecule type" value="Genomic_DNA"/>
</dbReference>
<dbReference type="SMART" id="SM00494">
    <property type="entry name" value="ChtBD2"/>
    <property type="match status" value="2"/>
</dbReference>
<accession>A0ABR4FKX8</accession>
<gene>
    <name evidence="4" type="ORF">BJX66DRAFT_344507</name>
</gene>
<feature type="compositionally biased region" description="Polar residues" evidence="1">
    <location>
        <begin position="247"/>
        <end position="262"/>
    </location>
</feature>
<dbReference type="InterPro" id="IPR036508">
    <property type="entry name" value="Chitin-bd_dom_sf"/>
</dbReference>
<proteinExistence type="predicted"/>
<feature type="compositionally biased region" description="Basic and acidic residues" evidence="1">
    <location>
        <begin position="209"/>
        <end position="246"/>
    </location>
</feature>
<comment type="caution">
    <text evidence="4">The sequence shown here is derived from an EMBL/GenBank/DDBJ whole genome shotgun (WGS) entry which is preliminary data.</text>
</comment>
<sequence>MRMLSSPAMQALGALSAALLIPAISAAPNGRCEVGETWRDWNDCHGFFECAAGGIPVRKVCGPKTAYSPHIGVCDYEWKVPTCHRGSHGHKEEGGHHGHGGDDKKKDHHDHGNDEEEENNDNWRKDYRLGASEAGEDEGSCHVGSAWPDKVDCRNFWECAAGGIPVRKSCGPGTAFSPELGVCDHESEVRSCHHHKNENEWSAHTQGEGGRKDDEGDDKKWQQEEFSSHDEHQSAKNGQNDDKEGNNKSQNSDSPKNNNQQWAKEGQKDDKEDGKKLETGASSDKSAQQLTEGQKDNKEGDKKWQTGVSSNNSDQKGAEEVAAHS</sequence>
<dbReference type="Pfam" id="PF01607">
    <property type="entry name" value="CBM_14"/>
    <property type="match status" value="2"/>
</dbReference>
<feature type="compositionally biased region" description="Basic and acidic residues" evidence="1">
    <location>
        <begin position="316"/>
        <end position="325"/>
    </location>
</feature>
<feature type="compositionally biased region" description="Polar residues" evidence="1">
    <location>
        <begin position="306"/>
        <end position="315"/>
    </location>
</feature>
<evidence type="ECO:0000313" key="5">
    <source>
        <dbReference type="Proteomes" id="UP001610563"/>
    </source>
</evidence>
<protein>
    <recommendedName>
        <fullName evidence="3">Chitin-binding type-2 domain-containing protein</fullName>
    </recommendedName>
</protein>
<name>A0ABR4FKX8_9EURO</name>
<feature type="chain" id="PRO_5047129352" description="Chitin-binding type-2 domain-containing protein" evidence="2">
    <location>
        <begin position="27"/>
        <end position="325"/>
    </location>
</feature>
<dbReference type="Gene3D" id="2.170.140.10">
    <property type="entry name" value="Chitin binding domain"/>
    <property type="match status" value="2"/>
</dbReference>
<evidence type="ECO:0000256" key="2">
    <source>
        <dbReference type="SAM" id="SignalP"/>
    </source>
</evidence>
<dbReference type="InterPro" id="IPR002557">
    <property type="entry name" value="Chitin-bd_dom"/>
</dbReference>
<keyword evidence="2" id="KW-0732">Signal</keyword>
<feature type="compositionally biased region" description="Polar residues" evidence="1">
    <location>
        <begin position="281"/>
        <end position="292"/>
    </location>
</feature>
<feature type="domain" description="Chitin-binding type-2" evidence="3">
    <location>
        <begin position="29"/>
        <end position="85"/>
    </location>
</feature>
<organism evidence="4 5">
    <name type="scientific">Aspergillus keveii</name>
    <dbReference type="NCBI Taxonomy" id="714993"/>
    <lineage>
        <taxon>Eukaryota</taxon>
        <taxon>Fungi</taxon>
        <taxon>Dikarya</taxon>
        <taxon>Ascomycota</taxon>
        <taxon>Pezizomycotina</taxon>
        <taxon>Eurotiomycetes</taxon>
        <taxon>Eurotiomycetidae</taxon>
        <taxon>Eurotiales</taxon>
        <taxon>Aspergillaceae</taxon>
        <taxon>Aspergillus</taxon>
        <taxon>Aspergillus subgen. Nidulantes</taxon>
    </lineage>
</organism>
<dbReference type="Proteomes" id="UP001610563">
    <property type="component" value="Unassembled WGS sequence"/>
</dbReference>
<feature type="region of interest" description="Disordered" evidence="1">
    <location>
        <begin position="194"/>
        <end position="325"/>
    </location>
</feature>
<dbReference type="SUPFAM" id="SSF57625">
    <property type="entry name" value="Invertebrate chitin-binding proteins"/>
    <property type="match status" value="2"/>
</dbReference>
<evidence type="ECO:0000313" key="4">
    <source>
        <dbReference type="EMBL" id="KAL2783909.1"/>
    </source>
</evidence>
<feature type="compositionally biased region" description="Basic and acidic residues" evidence="1">
    <location>
        <begin position="265"/>
        <end position="278"/>
    </location>
</feature>
<feature type="compositionally biased region" description="Basic and acidic residues" evidence="1">
    <location>
        <begin position="89"/>
        <end position="112"/>
    </location>
</feature>
<evidence type="ECO:0000259" key="3">
    <source>
        <dbReference type="PROSITE" id="PS50940"/>
    </source>
</evidence>
<evidence type="ECO:0000256" key="1">
    <source>
        <dbReference type="SAM" id="MobiDB-lite"/>
    </source>
</evidence>
<feature type="domain" description="Chitin-binding type-2" evidence="3">
    <location>
        <begin position="138"/>
        <end position="194"/>
    </location>
</feature>
<feature type="region of interest" description="Disordered" evidence="1">
    <location>
        <begin position="86"/>
        <end position="125"/>
    </location>
</feature>
<reference evidence="4 5" key="1">
    <citation type="submission" date="2024-07" db="EMBL/GenBank/DDBJ databases">
        <title>Section-level genome sequencing and comparative genomics of Aspergillus sections Usti and Cavernicolus.</title>
        <authorList>
            <consortium name="Lawrence Berkeley National Laboratory"/>
            <person name="Nybo J.L."/>
            <person name="Vesth T.C."/>
            <person name="Theobald S."/>
            <person name="Frisvad J.C."/>
            <person name="Larsen T.O."/>
            <person name="Kjaerboelling I."/>
            <person name="Rothschild-Mancinelli K."/>
            <person name="Lyhne E.K."/>
            <person name="Kogle M.E."/>
            <person name="Barry K."/>
            <person name="Clum A."/>
            <person name="Na H."/>
            <person name="Ledsgaard L."/>
            <person name="Lin J."/>
            <person name="Lipzen A."/>
            <person name="Kuo A."/>
            <person name="Riley R."/>
            <person name="Mondo S."/>
            <person name="Labutti K."/>
            <person name="Haridas S."/>
            <person name="Pangalinan J."/>
            <person name="Salamov A.A."/>
            <person name="Simmons B.A."/>
            <person name="Magnuson J.K."/>
            <person name="Chen J."/>
            <person name="Drula E."/>
            <person name="Henrissat B."/>
            <person name="Wiebenga A."/>
            <person name="Lubbers R.J."/>
            <person name="Gomes A.C."/>
            <person name="Makela M.R."/>
            <person name="Stajich J."/>
            <person name="Grigoriev I.V."/>
            <person name="Mortensen U.H."/>
            <person name="De Vries R.P."/>
            <person name="Baker S.E."/>
            <person name="Andersen M.R."/>
        </authorList>
    </citation>
    <scope>NUCLEOTIDE SEQUENCE [LARGE SCALE GENOMIC DNA]</scope>
    <source>
        <strain evidence="4 5">CBS 209.92</strain>
    </source>
</reference>
<feature type="compositionally biased region" description="Basic and acidic residues" evidence="1">
    <location>
        <begin position="293"/>
        <end position="304"/>
    </location>
</feature>
<dbReference type="PROSITE" id="PS50940">
    <property type="entry name" value="CHIT_BIND_II"/>
    <property type="match status" value="2"/>
</dbReference>
<keyword evidence="5" id="KW-1185">Reference proteome</keyword>